<dbReference type="OrthoDB" id="2988685at2"/>
<protein>
    <submittedName>
        <fullName evidence="2">Uncharacterized protein</fullName>
    </submittedName>
</protein>
<sequence length="130" mass="14594">MLQFSGYWLLVTSIIHVIVGIWIYEEQLAAIINNGFFNSVAPNPFAPDFAREDAFWFMTLTAFLIILAQLCFWADSHKITLPESIGWNLLITSIIGAIAIPISGFWLLMVPACLIIAASRKVNHQIKSEL</sequence>
<organism evidence="2 3">
    <name type="scientific">Calothrix parasitica NIES-267</name>
    <dbReference type="NCBI Taxonomy" id="1973488"/>
    <lineage>
        <taxon>Bacteria</taxon>
        <taxon>Bacillati</taxon>
        <taxon>Cyanobacteriota</taxon>
        <taxon>Cyanophyceae</taxon>
        <taxon>Nostocales</taxon>
        <taxon>Calotrichaceae</taxon>
        <taxon>Calothrix</taxon>
    </lineage>
</organism>
<evidence type="ECO:0000313" key="2">
    <source>
        <dbReference type="EMBL" id="BAY86760.1"/>
    </source>
</evidence>
<proteinExistence type="predicted"/>
<feature type="transmembrane region" description="Helical" evidence="1">
    <location>
        <begin position="7"/>
        <end position="24"/>
    </location>
</feature>
<evidence type="ECO:0000256" key="1">
    <source>
        <dbReference type="SAM" id="Phobius"/>
    </source>
</evidence>
<keyword evidence="1" id="KW-0472">Membrane</keyword>
<name>A0A1Z4LZX7_9CYAN</name>
<keyword evidence="1" id="KW-0812">Transmembrane</keyword>
<feature type="transmembrane region" description="Helical" evidence="1">
    <location>
        <begin position="85"/>
        <end position="118"/>
    </location>
</feature>
<reference evidence="2 3" key="1">
    <citation type="submission" date="2017-06" db="EMBL/GenBank/DDBJ databases">
        <title>Genome sequencing of cyanobaciteial culture collection at National Institute for Environmental Studies (NIES).</title>
        <authorList>
            <person name="Hirose Y."/>
            <person name="Shimura Y."/>
            <person name="Fujisawa T."/>
            <person name="Nakamura Y."/>
            <person name="Kawachi M."/>
        </authorList>
    </citation>
    <scope>NUCLEOTIDE SEQUENCE [LARGE SCALE GENOMIC DNA]</scope>
    <source>
        <strain evidence="2 3">NIES-267</strain>
    </source>
</reference>
<gene>
    <name evidence="2" type="ORF">NIES267_62710</name>
</gene>
<feature type="transmembrane region" description="Helical" evidence="1">
    <location>
        <begin position="54"/>
        <end position="73"/>
    </location>
</feature>
<dbReference type="EMBL" id="AP018227">
    <property type="protein sequence ID" value="BAY86760.1"/>
    <property type="molecule type" value="Genomic_DNA"/>
</dbReference>
<dbReference type="Proteomes" id="UP000218418">
    <property type="component" value="Chromosome"/>
</dbReference>
<keyword evidence="3" id="KW-1185">Reference proteome</keyword>
<keyword evidence="1" id="KW-1133">Transmembrane helix</keyword>
<dbReference type="AlphaFoldDB" id="A0A1Z4LZX7"/>
<evidence type="ECO:0000313" key="3">
    <source>
        <dbReference type="Proteomes" id="UP000218418"/>
    </source>
</evidence>
<dbReference type="Pfam" id="PF20064">
    <property type="entry name" value="DUF6463"/>
    <property type="match status" value="1"/>
</dbReference>
<accession>A0A1Z4LZX7</accession>
<dbReference type="InterPro" id="IPR045590">
    <property type="entry name" value="DUF6463"/>
</dbReference>